<feature type="transmembrane region" description="Helical" evidence="1">
    <location>
        <begin position="38"/>
        <end position="56"/>
    </location>
</feature>
<dbReference type="AlphaFoldDB" id="A0A2T5PFD6"/>
<keyword evidence="1" id="KW-0812">Transmembrane</keyword>
<dbReference type="Proteomes" id="UP000244064">
    <property type="component" value="Unassembled WGS sequence"/>
</dbReference>
<keyword evidence="1" id="KW-0472">Membrane</keyword>
<feature type="transmembrane region" description="Helical" evidence="1">
    <location>
        <begin position="7"/>
        <end position="32"/>
    </location>
</feature>
<organism evidence="2 3">
    <name type="scientific">Pseudomonas mangrovi</name>
    <dbReference type="NCBI Taxonomy" id="2161748"/>
    <lineage>
        <taxon>Bacteria</taxon>
        <taxon>Pseudomonadati</taxon>
        <taxon>Pseudomonadota</taxon>
        <taxon>Gammaproteobacteria</taxon>
        <taxon>Pseudomonadales</taxon>
        <taxon>Pseudomonadaceae</taxon>
        <taxon>Pseudomonas</taxon>
    </lineage>
</organism>
<proteinExistence type="predicted"/>
<evidence type="ECO:0000256" key="1">
    <source>
        <dbReference type="SAM" id="Phobius"/>
    </source>
</evidence>
<protein>
    <submittedName>
        <fullName evidence="2">Uncharacterized protein</fullName>
    </submittedName>
</protein>
<feature type="transmembrane region" description="Helical" evidence="1">
    <location>
        <begin position="92"/>
        <end position="110"/>
    </location>
</feature>
<evidence type="ECO:0000313" key="3">
    <source>
        <dbReference type="Proteomes" id="UP000244064"/>
    </source>
</evidence>
<keyword evidence="3" id="KW-1185">Reference proteome</keyword>
<comment type="caution">
    <text evidence="2">The sequence shown here is derived from an EMBL/GenBank/DDBJ whole genome shotgun (WGS) entry which is preliminary data.</text>
</comment>
<dbReference type="EMBL" id="QASN01000002">
    <property type="protein sequence ID" value="PTU76443.1"/>
    <property type="molecule type" value="Genomic_DNA"/>
</dbReference>
<sequence length="131" mass="14657">MRRYFPVFIGVILLSVFSLASTLVLVLYSYLAPPRYEQYLAALGIGLLVCLLLVNLNFLISRGFAWGALGNAAILGGCLLLTLPSLLFSEDYLHYAISLALQVTGLGLLASRRYREMLHVLRQLRQLRKAR</sequence>
<gene>
    <name evidence="2" type="ORF">DBO85_02045</name>
</gene>
<reference evidence="2 3" key="1">
    <citation type="submission" date="2018-04" db="EMBL/GenBank/DDBJ databases">
        <title>Pseudomonas sp. nov., isolated from mangrove soil.</title>
        <authorList>
            <person name="Chen C."/>
        </authorList>
    </citation>
    <scope>NUCLEOTIDE SEQUENCE [LARGE SCALE GENOMIC DNA]</scope>
    <source>
        <strain evidence="2 3">TC-11</strain>
    </source>
</reference>
<keyword evidence="1" id="KW-1133">Transmembrane helix</keyword>
<evidence type="ECO:0000313" key="2">
    <source>
        <dbReference type="EMBL" id="PTU76443.1"/>
    </source>
</evidence>
<feature type="transmembrane region" description="Helical" evidence="1">
    <location>
        <begin position="63"/>
        <end position="86"/>
    </location>
</feature>
<accession>A0A2T5PFD6</accession>
<name>A0A2T5PFD6_9PSED</name>